<evidence type="ECO:0000313" key="3">
    <source>
        <dbReference type="RefSeq" id="XP_022084880.1"/>
    </source>
</evidence>
<dbReference type="KEGG" id="aplc:110976144"/>
<feature type="domain" description="Nucleolar protein 11 C-terminal" evidence="1">
    <location>
        <begin position="134"/>
        <end position="351"/>
    </location>
</feature>
<dbReference type="GO" id="GO:0030490">
    <property type="term" value="P:maturation of SSU-rRNA"/>
    <property type="evidence" value="ECO:0007669"/>
    <property type="project" value="InterPro"/>
</dbReference>
<dbReference type="GO" id="GO:0005730">
    <property type="term" value="C:nucleolus"/>
    <property type="evidence" value="ECO:0007669"/>
    <property type="project" value="TreeGrafter"/>
</dbReference>
<dbReference type="Proteomes" id="UP000694845">
    <property type="component" value="Unplaced"/>
</dbReference>
<dbReference type="RefSeq" id="XP_022084880.1">
    <property type="nucleotide sequence ID" value="XM_022229188.1"/>
</dbReference>
<proteinExistence type="predicted"/>
<evidence type="ECO:0000313" key="2">
    <source>
        <dbReference type="Proteomes" id="UP000694845"/>
    </source>
</evidence>
<name>A0A8B7XXW5_ACAPL</name>
<dbReference type="GO" id="GO:0003723">
    <property type="term" value="F:RNA binding"/>
    <property type="evidence" value="ECO:0007669"/>
    <property type="project" value="TreeGrafter"/>
</dbReference>
<dbReference type="InterPro" id="IPR048897">
    <property type="entry name" value="Nol11_C"/>
</dbReference>
<gene>
    <name evidence="3" type="primary">LOC110976144</name>
</gene>
<evidence type="ECO:0000259" key="1">
    <source>
        <dbReference type="Pfam" id="PF20998"/>
    </source>
</evidence>
<dbReference type="GeneID" id="110976144"/>
<dbReference type="AlphaFoldDB" id="A0A8B7XXW5"/>
<protein>
    <submittedName>
        <fullName evidence="3">Nucleolar protein 11-like isoform X1</fullName>
    </submittedName>
</protein>
<dbReference type="PANTHER" id="PTHR15633:SF2">
    <property type="entry name" value="NUCLEOLAR PROTEIN 11"/>
    <property type="match status" value="1"/>
</dbReference>
<dbReference type="OMA" id="QIADWIC"/>
<sequence length="352" mass="39006">MRFVSQVFQTDIRASMSSSTDQPGSLASLLGTESSAALSTQSRIPVTLDWTEKPKTKDGSTTPHKDEVESIVEEMLDPTKVKTLLHFSRVCKAFLEKSQTDLDLPSRTLLASLILNNITDRNKDETKKHFWPKKSLLRIIEECNVAASSCPSFLLSAIEMRDLEVVKSCVEHMQDIPDNILTKVLQFFIRHIQGTSNGSQESTGTSSPETSTACPVSTACAQCLNKALCCPFNDTFIVDSLRQFSFDEALVLLRYLHFLLSTMPASVQDDSTPTLNIVADWISALLDAHFTQLILSPEARVLLAELAQSVQMQESFYTELEAVKTILQSFKDSVLVPVKQTSGSYSIEVLTI</sequence>
<reference evidence="3" key="1">
    <citation type="submission" date="2025-08" db="UniProtKB">
        <authorList>
            <consortium name="RefSeq"/>
        </authorList>
    </citation>
    <scope>IDENTIFICATION</scope>
</reference>
<accession>A0A8B7XXW5</accession>
<dbReference type="PANTHER" id="PTHR15633">
    <property type="entry name" value="NUCLEOLAR PROTEIN 11"/>
    <property type="match status" value="1"/>
</dbReference>
<dbReference type="OrthoDB" id="6502630at2759"/>
<keyword evidence="2" id="KW-1185">Reference proteome</keyword>
<organism evidence="2 3">
    <name type="scientific">Acanthaster planci</name>
    <name type="common">Crown-of-thorns starfish</name>
    <dbReference type="NCBI Taxonomy" id="133434"/>
    <lineage>
        <taxon>Eukaryota</taxon>
        <taxon>Metazoa</taxon>
        <taxon>Echinodermata</taxon>
        <taxon>Eleutherozoa</taxon>
        <taxon>Asterozoa</taxon>
        <taxon>Asteroidea</taxon>
        <taxon>Valvatacea</taxon>
        <taxon>Valvatida</taxon>
        <taxon>Acanthasteridae</taxon>
        <taxon>Acanthaster</taxon>
    </lineage>
</organism>
<dbReference type="Pfam" id="PF20998">
    <property type="entry name" value="Nol11_C"/>
    <property type="match status" value="1"/>
</dbReference>
<dbReference type="InterPro" id="IPR042859">
    <property type="entry name" value="NOL11"/>
</dbReference>